<dbReference type="EMBL" id="CAMGYJ010000002">
    <property type="protein sequence ID" value="CAI0378163.1"/>
    <property type="molecule type" value="Genomic_DNA"/>
</dbReference>
<reference evidence="2" key="1">
    <citation type="submission" date="2022-08" db="EMBL/GenBank/DDBJ databases">
        <authorList>
            <person name="Gutierrez-Valencia J."/>
        </authorList>
    </citation>
    <scope>NUCLEOTIDE SEQUENCE</scope>
</reference>
<organism evidence="2 3">
    <name type="scientific">Linum tenue</name>
    <dbReference type="NCBI Taxonomy" id="586396"/>
    <lineage>
        <taxon>Eukaryota</taxon>
        <taxon>Viridiplantae</taxon>
        <taxon>Streptophyta</taxon>
        <taxon>Embryophyta</taxon>
        <taxon>Tracheophyta</taxon>
        <taxon>Spermatophyta</taxon>
        <taxon>Magnoliopsida</taxon>
        <taxon>eudicotyledons</taxon>
        <taxon>Gunneridae</taxon>
        <taxon>Pentapetalae</taxon>
        <taxon>rosids</taxon>
        <taxon>fabids</taxon>
        <taxon>Malpighiales</taxon>
        <taxon>Linaceae</taxon>
        <taxon>Linum</taxon>
    </lineage>
</organism>
<dbReference type="Proteomes" id="UP001154282">
    <property type="component" value="Unassembled WGS sequence"/>
</dbReference>
<protein>
    <submittedName>
        <fullName evidence="2">Uncharacterized protein</fullName>
    </submittedName>
</protein>
<accession>A0AAV0GZM3</accession>
<keyword evidence="3" id="KW-1185">Reference proteome</keyword>
<evidence type="ECO:0000313" key="3">
    <source>
        <dbReference type="Proteomes" id="UP001154282"/>
    </source>
</evidence>
<proteinExistence type="predicted"/>
<evidence type="ECO:0000313" key="2">
    <source>
        <dbReference type="EMBL" id="CAI0378163.1"/>
    </source>
</evidence>
<comment type="caution">
    <text evidence="2">The sequence shown here is derived from an EMBL/GenBank/DDBJ whole genome shotgun (WGS) entry which is preliminary data.</text>
</comment>
<feature type="region of interest" description="Disordered" evidence="1">
    <location>
        <begin position="26"/>
        <end position="46"/>
    </location>
</feature>
<dbReference type="AlphaFoldDB" id="A0AAV0GZM3"/>
<gene>
    <name evidence="2" type="ORF">LITE_LOCUS1764</name>
</gene>
<evidence type="ECO:0000256" key="1">
    <source>
        <dbReference type="SAM" id="MobiDB-lite"/>
    </source>
</evidence>
<name>A0AAV0GZM3_9ROSI</name>
<feature type="compositionally biased region" description="Polar residues" evidence="1">
    <location>
        <begin position="27"/>
        <end position="37"/>
    </location>
</feature>
<sequence length="46" mass="5200">MRPSLSAKLTQPSRVTSIPAQLEVWNPNRQSWSSPTPAHSDRRATR</sequence>